<evidence type="ECO:0000256" key="1">
    <source>
        <dbReference type="ARBA" id="ARBA00001927"/>
    </source>
</evidence>
<evidence type="ECO:0000256" key="2">
    <source>
        <dbReference type="ARBA" id="ARBA00022448"/>
    </source>
</evidence>
<keyword evidence="6" id="KW-0411">Iron-sulfur</keyword>
<reference evidence="8 9" key="1">
    <citation type="submission" date="2018-11" db="EMBL/GenBank/DDBJ databases">
        <authorList>
            <person name="Li F."/>
        </authorList>
    </citation>
    <scope>NUCLEOTIDE SEQUENCE [LARGE SCALE GENOMIC DNA]</scope>
    <source>
        <strain evidence="8 9">Gsoil 097</strain>
    </source>
</reference>
<sequence length="64" mass="7148">MKVTADLELCQGHQMCQFEAPEVFGLNDAEDKVVLLDETPPEDLRPQVLQAIKYCPAMALSLED</sequence>
<dbReference type="Proteomes" id="UP000267128">
    <property type="component" value="Unassembled WGS sequence"/>
</dbReference>
<dbReference type="SUPFAM" id="SSF54862">
    <property type="entry name" value="4Fe-4S ferredoxins"/>
    <property type="match status" value="1"/>
</dbReference>
<gene>
    <name evidence="8" type="ORF">EFK50_18830</name>
</gene>
<keyword evidence="4" id="KW-0249">Electron transport</keyword>
<dbReference type="PANTHER" id="PTHR36923">
    <property type="entry name" value="FERREDOXIN"/>
    <property type="match status" value="1"/>
</dbReference>
<keyword evidence="7" id="KW-0003">3Fe-4S</keyword>
<dbReference type="OrthoDB" id="4741951at2"/>
<dbReference type="InterPro" id="IPR051269">
    <property type="entry name" value="Fe-S_cluster_ET"/>
</dbReference>
<dbReference type="GO" id="GO:0051538">
    <property type="term" value="F:3 iron, 4 sulfur cluster binding"/>
    <property type="evidence" value="ECO:0007669"/>
    <property type="project" value="UniProtKB-KW"/>
</dbReference>
<evidence type="ECO:0000256" key="7">
    <source>
        <dbReference type="ARBA" id="ARBA00023291"/>
    </source>
</evidence>
<keyword evidence="2" id="KW-0813">Transport</keyword>
<evidence type="ECO:0000256" key="4">
    <source>
        <dbReference type="ARBA" id="ARBA00022982"/>
    </source>
</evidence>
<dbReference type="AlphaFoldDB" id="A0A3N0CCV9"/>
<dbReference type="GO" id="GO:0046872">
    <property type="term" value="F:metal ion binding"/>
    <property type="evidence" value="ECO:0007669"/>
    <property type="project" value="UniProtKB-KW"/>
</dbReference>
<evidence type="ECO:0000313" key="8">
    <source>
        <dbReference type="EMBL" id="RNL60823.1"/>
    </source>
</evidence>
<keyword evidence="3" id="KW-0479">Metal-binding</keyword>
<evidence type="ECO:0000256" key="6">
    <source>
        <dbReference type="ARBA" id="ARBA00023014"/>
    </source>
</evidence>
<keyword evidence="5" id="KW-0408">Iron</keyword>
<dbReference type="EMBL" id="RJSE01000009">
    <property type="protein sequence ID" value="RNL60823.1"/>
    <property type="molecule type" value="Genomic_DNA"/>
</dbReference>
<protein>
    <submittedName>
        <fullName evidence="8">Ferredoxin</fullName>
    </submittedName>
</protein>
<dbReference type="PANTHER" id="PTHR36923:SF3">
    <property type="entry name" value="FERREDOXIN"/>
    <property type="match status" value="1"/>
</dbReference>
<accession>A0A3N0CCV9</accession>
<proteinExistence type="predicted"/>
<dbReference type="Pfam" id="PF13459">
    <property type="entry name" value="Fer4_15"/>
    <property type="match status" value="1"/>
</dbReference>
<dbReference type="Gene3D" id="3.30.70.20">
    <property type="match status" value="1"/>
</dbReference>
<keyword evidence="9" id="KW-1185">Reference proteome</keyword>
<organism evidence="8 9">
    <name type="scientific">Nocardioides marmoriginsengisoli</name>
    <dbReference type="NCBI Taxonomy" id="661483"/>
    <lineage>
        <taxon>Bacteria</taxon>
        <taxon>Bacillati</taxon>
        <taxon>Actinomycetota</taxon>
        <taxon>Actinomycetes</taxon>
        <taxon>Propionibacteriales</taxon>
        <taxon>Nocardioidaceae</taxon>
        <taxon>Nocardioides</taxon>
    </lineage>
</organism>
<comment type="caution">
    <text evidence="8">The sequence shown here is derived from an EMBL/GenBank/DDBJ whole genome shotgun (WGS) entry which is preliminary data.</text>
</comment>
<evidence type="ECO:0000256" key="5">
    <source>
        <dbReference type="ARBA" id="ARBA00023004"/>
    </source>
</evidence>
<evidence type="ECO:0000256" key="3">
    <source>
        <dbReference type="ARBA" id="ARBA00022723"/>
    </source>
</evidence>
<evidence type="ECO:0000313" key="9">
    <source>
        <dbReference type="Proteomes" id="UP000267128"/>
    </source>
</evidence>
<name>A0A3N0CCV9_9ACTN</name>
<comment type="cofactor">
    <cofactor evidence="1">
        <name>[3Fe-4S] cluster</name>
        <dbReference type="ChEBI" id="CHEBI:21137"/>
    </cofactor>
</comment>